<reference evidence="1 2" key="1">
    <citation type="submission" date="2017-11" db="EMBL/GenBank/DDBJ databases">
        <title>Complete genome of Rhizobium leguminosarum Norway, an ineffective micro-symbiont.</title>
        <authorList>
            <person name="Hoffrichter A."/>
            <person name="Liang J."/>
            <person name="Brachmann A."/>
            <person name="Marin M."/>
        </authorList>
    </citation>
    <scope>NUCLEOTIDE SEQUENCE [LARGE SCALE GENOMIC DNA]</scope>
    <source>
        <strain evidence="1 2">Norway</strain>
        <plasmid evidence="2">Plasmid prln3</plasmid>
    </source>
</reference>
<accession>A0A2K9ZHF1</accession>
<dbReference type="AlphaFoldDB" id="A0A2K9ZHF1"/>
<gene>
    <name evidence="1" type="ORF">CUJ84_pRLN3000546</name>
</gene>
<evidence type="ECO:0000313" key="1">
    <source>
        <dbReference type="EMBL" id="AUW47654.1"/>
    </source>
</evidence>
<dbReference type="Proteomes" id="UP000238523">
    <property type="component" value="Plasmid pRLN3"/>
</dbReference>
<protein>
    <submittedName>
        <fullName evidence="1">Uncharacterized protein</fullName>
    </submittedName>
</protein>
<geneLocation type="plasmid" evidence="2">
    <name>prln3</name>
</geneLocation>
<keyword evidence="1" id="KW-0614">Plasmid</keyword>
<proteinExistence type="predicted"/>
<sequence>MMQRLVMKVNRVSETSCTPDQIIVPTLKVTAPHLRRTSAKSFDLESASVAAPSQEFIAIPRMRSAVTPLKAYIKLLH</sequence>
<organism evidence="1 2">
    <name type="scientific">Rhizobium leguminosarum</name>
    <dbReference type="NCBI Taxonomy" id="384"/>
    <lineage>
        <taxon>Bacteria</taxon>
        <taxon>Pseudomonadati</taxon>
        <taxon>Pseudomonadota</taxon>
        <taxon>Alphaproteobacteria</taxon>
        <taxon>Hyphomicrobiales</taxon>
        <taxon>Rhizobiaceae</taxon>
        <taxon>Rhizobium/Agrobacterium group</taxon>
        <taxon>Rhizobium</taxon>
    </lineage>
</organism>
<name>A0A2K9ZHF1_RHILE</name>
<evidence type="ECO:0000313" key="2">
    <source>
        <dbReference type="Proteomes" id="UP000238523"/>
    </source>
</evidence>
<dbReference type="EMBL" id="CP025015">
    <property type="protein sequence ID" value="AUW47654.1"/>
    <property type="molecule type" value="Genomic_DNA"/>
</dbReference>